<proteinExistence type="inferred from homology"/>
<evidence type="ECO:0000256" key="2">
    <source>
        <dbReference type="ARBA" id="ARBA00022797"/>
    </source>
</evidence>
<evidence type="ECO:0000313" key="5">
    <source>
        <dbReference type="EMBL" id="MEY9319655.1"/>
    </source>
</evidence>
<feature type="domain" description="Epoxide hydrolase N-terminal" evidence="4">
    <location>
        <begin position="58"/>
        <end position="162"/>
    </location>
</feature>
<dbReference type="InterPro" id="IPR006311">
    <property type="entry name" value="TAT_signal"/>
</dbReference>
<evidence type="ECO:0000256" key="1">
    <source>
        <dbReference type="ARBA" id="ARBA00010088"/>
    </source>
</evidence>
<dbReference type="RefSeq" id="WP_016848575.1">
    <property type="nucleotide sequence ID" value="NZ_BJNL01000029.1"/>
</dbReference>
<organism evidence="5 6">
    <name type="scientific">Bradyrhizobium elkanii</name>
    <dbReference type="NCBI Taxonomy" id="29448"/>
    <lineage>
        <taxon>Bacteria</taxon>
        <taxon>Pseudomonadati</taxon>
        <taxon>Pseudomonadota</taxon>
        <taxon>Alphaproteobacteria</taxon>
        <taxon>Hyphomicrobiales</taxon>
        <taxon>Nitrobacteraceae</taxon>
        <taxon>Bradyrhizobium</taxon>
    </lineage>
</organism>
<dbReference type="InterPro" id="IPR010497">
    <property type="entry name" value="Epoxide_hydro_N"/>
</dbReference>
<evidence type="ECO:0000256" key="3">
    <source>
        <dbReference type="ARBA" id="ARBA00022801"/>
    </source>
</evidence>
<dbReference type="Proteomes" id="UP001565471">
    <property type="component" value="Unassembled WGS sequence"/>
</dbReference>
<dbReference type="InterPro" id="IPR029058">
    <property type="entry name" value="AB_hydrolase_fold"/>
</dbReference>
<evidence type="ECO:0000313" key="6">
    <source>
        <dbReference type="Proteomes" id="UP001565471"/>
    </source>
</evidence>
<protein>
    <submittedName>
        <fullName evidence="5">Pimeloyl-ACP methyl ester carboxylesterase</fullName>
    </submittedName>
</protein>
<dbReference type="PANTHER" id="PTHR21661">
    <property type="entry name" value="EPOXIDE HYDROLASE 1-RELATED"/>
    <property type="match status" value="1"/>
</dbReference>
<dbReference type="GeneID" id="92952407"/>
<gene>
    <name evidence="5" type="ORF">ABIF29_006454</name>
</gene>
<accession>A0ABV4F854</accession>
<name>A0ABV4F854_BRAEL</name>
<dbReference type="InterPro" id="IPR000639">
    <property type="entry name" value="Epox_hydrolase-like"/>
</dbReference>
<dbReference type="PRINTS" id="PR00412">
    <property type="entry name" value="EPOXHYDRLASE"/>
</dbReference>
<evidence type="ECO:0000259" key="4">
    <source>
        <dbReference type="Pfam" id="PF06441"/>
    </source>
</evidence>
<comment type="similarity">
    <text evidence="1">Belongs to the peptidase S33 family.</text>
</comment>
<dbReference type="EMBL" id="JBGBZA010000002">
    <property type="protein sequence ID" value="MEY9319655.1"/>
    <property type="molecule type" value="Genomic_DNA"/>
</dbReference>
<reference evidence="5 6" key="1">
    <citation type="submission" date="2024-07" db="EMBL/GenBank/DDBJ databases">
        <title>Genomic Encyclopedia of Type Strains, Phase V (KMG-V): Genome sequencing to study the core and pangenomes of soil and plant-associated prokaryotes.</title>
        <authorList>
            <person name="Whitman W."/>
        </authorList>
    </citation>
    <scope>NUCLEOTIDE SEQUENCE [LARGE SCALE GENOMIC DNA]</scope>
    <source>
        <strain evidence="5 6">USDA 415</strain>
    </source>
</reference>
<dbReference type="PANTHER" id="PTHR21661:SF35">
    <property type="entry name" value="EPOXIDE HYDROLASE"/>
    <property type="match status" value="1"/>
</dbReference>
<dbReference type="SUPFAM" id="SSF53474">
    <property type="entry name" value="alpha/beta-Hydrolases"/>
    <property type="match status" value="1"/>
</dbReference>
<dbReference type="PIRSF" id="PIRSF001112">
    <property type="entry name" value="Epoxide_hydrolase"/>
    <property type="match status" value="1"/>
</dbReference>
<dbReference type="InterPro" id="IPR016292">
    <property type="entry name" value="Epoxide_hydrolase"/>
</dbReference>
<keyword evidence="2" id="KW-0058">Aromatic hydrocarbons catabolism</keyword>
<dbReference type="Pfam" id="PF06441">
    <property type="entry name" value="EHN"/>
    <property type="match status" value="1"/>
</dbReference>
<sequence>MTTTPKTPAATAIGQSTQEAIDQTRRKLLTGAALGLAAASATSVFPAHLAAAAENDAIRPFHINIPEEDLVDLRRRLAATRWSDKETVNDDSQGVPQTMLRDLVRYWQTDYDWRKVEARLNALPQFITEIDGVDIHFIHVRSKQDNALPLIVTHGWPGSVIEQMKIIDPLTNPTAHGGSASDAFHLVIPSMPGYGFSGKPTTVGWDPQRIARAWVQLMKRLGYSKFVAQGGDWGSPVSNEMAKLGAPELLGIHVNLPGVVPPEVFKAVSSGGPVPDNLSAEEQHAYDQIKLQFAKRRAYAQIMGTRPQTLAAFADSPAGLAAWLLDHGDGYAQPASAMTSAVLGHAVNGHSAGALTRDDVLDNITLYWLTNSAISSARLYWENKTNLYLPANVAIPAAVTAFPGESFVAPRSWAEKAYHKLIYFHQAEAGGHFAAWEQPDIFSREIRDAFRTLRS</sequence>
<dbReference type="Gene3D" id="3.40.50.1820">
    <property type="entry name" value="alpha/beta hydrolase"/>
    <property type="match status" value="1"/>
</dbReference>
<dbReference type="PROSITE" id="PS51318">
    <property type="entry name" value="TAT"/>
    <property type="match status" value="1"/>
</dbReference>
<comment type="caution">
    <text evidence="5">The sequence shown here is derived from an EMBL/GenBank/DDBJ whole genome shotgun (WGS) entry which is preliminary data.</text>
</comment>
<keyword evidence="6" id="KW-1185">Reference proteome</keyword>
<keyword evidence="3" id="KW-0378">Hydrolase</keyword>